<dbReference type="RefSeq" id="XP_004256300.1">
    <property type="nucleotide sequence ID" value="XM_004256252.1"/>
</dbReference>
<dbReference type="Gene3D" id="3.80.10.10">
    <property type="entry name" value="Ribonuclease Inhibitor"/>
    <property type="match status" value="1"/>
</dbReference>
<dbReference type="InterPro" id="IPR026906">
    <property type="entry name" value="LRR_5"/>
</dbReference>
<dbReference type="EMBL" id="KB206616">
    <property type="protein sequence ID" value="ELP89529.1"/>
    <property type="molecule type" value="Genomic_DNA"/>
</dbReference>
<evidence type="ECO:0000313" key="2">
    <source>
        <dbReference type="Proteomes" id="UP000014680"/>
    </source>
</evidence>
<keyword evidence="2" id="KW-1185">Reference proteome</keyword>
<dbReference type="Proteomes" id="UP000014680">
    <property type="component" value="Unassembled WGS sequence"/>
</dbReference>
<organism evidence="1 2">
    <name type="scientific">Entamoeba invadens IP1</name>
    <dbReference type="NCBI Taxonomy" id="370355"/>
    <lineage>
        <taxon>Eukaryota</taxon>
        <taxon>Amoebozoa</taxon>
        <taxon>Evosea</taxon>
        <taxon>Archamoebae</taxon>
        <taxon>Mastigamoebida</taxon>
        <taxon>Entamoebidae</taxon>
        <taxon>Entamoeba</taxon>
    </lineage>
</organism>
<dbReference type="InterPro" id="IPR053139">
    <property type="entry name" value="Surface_bspA-like"/>
</dbReference>
<dbReference type="InterPro" id="IPR032675">
    <property type="entry name" value="LRR_dom_sf"/>
</dbReference>
<proteinExistence type="predicted"/>
<dbReference type="GeneID" id="14888511"/>
<evidence type="ECO:0008006" key="3">
    <source>
        <dbReference type="Google" id="ProtNLM"/>
    </source>
</evidence>
<dbReference type="OrthoDB" id="26891at2759"/>
<dbReference type="AlphaFoldDB" id="L7FP03"/>
<gene>
    <name evidence="1" type="ORF">EIN_127170</name>
</gene>
<dbReference type="Pfam" id="PF13306">
    <property type="entry name" value="LRR_5"/>
    <property type="match status" value="1"/>
</dbReference>
<dbReference type="PANTHER" id="PTHR45661:SF3">
    <property type="entry name" value="IG-LIKE DOMAIN-CONTAINING PROTEIN"/>
    <property type="match status" value="1"/>
</dbReference>
<reference evidence="1 2" key="1">
    <citation type="submission" date="2012-10" db="EMBL/GenBank/DDBJ databases">
        <authorList>
            <person name="Zafar N."/>
            <person name="Inman J."/>
            <person name="Hall N."/>
            <person name="Lorenzi H."/>
            <person name="Caler E."/>
        </authorList>
    </citation>
    <scope>NUCLEOTIDE SEQUENCE [LARGE SCALE GENOMIC DNA]</scope>
    <source>
        <strain evidence="1 2">IP1</strain>
    </source>
</reference>
<dbReference type="PANTHER" id="PTHR45661">
    <property type="entry name" value="SURFACE ANTIGEN"/>
    <property type="match status" value="1"/>
</dbReference>
<accession>L7FP03</accession>
<protein>
    <recommendedName>
        <fullName evidence="3">Leucine rich repeat containing protein BspA family protein</fullName>
    </recommendedName>
</protein>
<name>L7FP03_ENTIV</name>
<sequence length="224" mass="25482">MIHIECFHILIVAKYLKTSNDFLNLEMVCKKYYNFTKNFHFNPISVSENNLVLFPNLETLHLYSPCDDFFPEKAFFQKIVHYKVIHSSLPNALPEHVTYSFVEYVVNGYYSKEIVSIPPLVTSISDGCFRGCFALSSVSLCSTVTRLGAACFYGCCNISNISIPHNVIFIGKDAFNWCSSLEQIVLPKFITKLEKTTFCGCSKLSEVELPQYLINIGGVVFFWV</sequence>
<dbReference type="KEGG" id="eiv:EIN_127170"/>
<dbReference type="VEuPathDB" id="AmoebaDB:EIN_127170"/>
<dbReference type="SUPFAM" id="SSF52058">
    <property type="entry name" value="L domain-like"/>
    <property type="match status" value="1"/>
</dbReference>
<evidence type="ECO:0000313" key="1">
    <source>
        <dbReference type="EMBL" id="ELP89529.1"/>
    </source>
</evidence>